<feature type="compositionally biased region" description="Basic residues" evidence="1">
    <location>
        <begin position="222"/>
        <end position="231"/>
    </location>
</feature>
<feature type="compositionally biased region" description="Polar residues" evidence="1">
    <location>
        <begin position="1"/>
        <end position="15"/>
    </location>
</feature>
<dbReference type="PANTHER" id="PTHR28054:SF1">
    <property type="entry name" value="RNA POLYMERASE I-SPECIFIC TRANSCRIPTION INITIATION FACTOR RRN10"/>
    <property type="match status" value="1"/>
</dbReference>
<dbReference type="HOGENOM" id="CLU_066274_1_1_1"/>
<keyword evidence="3" id="KW-1185">Reference proteome</keyword>
<dbReference type="InterPro" id="IPR022793">
    <property type="entry name" value="Rrn10"/>
</dbReference>
<reference evidence="2 3" key="1">
    <citation type="journal article" date="2013" name="PLoS ONE">
        <title>Genomic and secretomic analyses reveal unique features of the lignocellulolytic enzyme system of Penicillium decumbens.</title>
        <authorList>
            <person name="Liu G."/>
            <person name="Zhang L."/>
            <person name="Wei X."/>
            <person name="Zou G."/>
            <person name="Qin Y."/>
            <person name="Ma L."/>
            <person name="Li J."/>
            <person name="Zheng H."/>
            <person name="Wang S."/>
            <person name="Wang C."/>
            <person name="Xun L."/>
            <person name="Zhao G.-P."/>
            <person name="Zhou Z."/>
            <person name="Qu Y."/>
        </authorList>
    </citation>
    <scope>NUCLEOTIDE SEQUENCE [LARGE SCALE GENOMIC DNA]</scope>
    <source>
        <strain evidence="3">114-2 / CGMCC 5302</strain>
    </source>
</reference>
<dbReference type="GO" id="GO:0006360">
    <property type="term" value="P:transcription by RNA polymerase I"/>
    <property type="evidence" value="ECO:0007669"/>
    <property type="project" value="InterPro"/>
</dbReference>
<feature type="region of interest" description="Disordered" evidence="1">
    <location>
        <begin position="173"/>
        <end position="258"/>
    </location>
</feature>
<evidence type="ECO:0000313" key="3">
    <source>
        <dbReference type="Proteomes" id="UP000019376"/>
    </source>
</evidence>
<feature type="compositionally biased region" description="Low complexity" evidence="1">
    <location>
        <begin position="180"/>
        <end position="190"/>
    </location>
</feature>
<sequence length="358" mass="40231">MSYGDSLNVSRNDLSVPTEDETDAVESEYSYKQIRRTTNVYDAVAGRVNRKGHHPNEAFASRYRDTASSGARSLRPEEVLFRAQNNLIDFDEKEYFAHERLQTQNVLPSSDVLEALHAYAADFYEFATEDHGLHDHHSMDETALIAFGILVEEMAKEALGETGDLVLIEGEEVSDTFDGPAPQRNAASSSRSRDSSQRRKRPHPMPAAVQGPQEPPKDVEPKKKKRRKLRSRSALTDADTEFDERPKQETRLRQSTGASKHNFPDAVLFQPAWFGILQVSTTSATRKLSFETLKRPPESLSDPQVWRAFPRETLNVACCKAMSTPVRPEKPTKPGSSRVTRLRLCCDCARLGARPLCI</sequence>
<protein>
    <submittedName>
        <fullName evidence="2">Uncharacterized protein</fullName>
    </submittedName>
</protein>
<dbReference type="PANTHER" id="PTHR28054">
    <property type="entry name" value="RNA POLYMERASE I-SPECIFIC TRANSCRIPTION INITIATION FACTOR RRN10"/>
    <property type="match status" value="1"/>
</dbReference>
<evidence type="ECO:0000313" key="2">
    <source>
        <dbReference type="EMBL" id="EPS30508.1"/>
    </source>
</evidence>
<name>S8AW71_PENO1</name>
<evidence type="ECO:0000256" key="1">
    <source>
        <dbReference type="SAM" id="MobiDB-lite"/>
    </source>
</evidence>
<organism evidence="2 3">
    <name type="scientific">Penicillium oxalicum (strain 114-2 / CGMCC 5302)</name>
    <name type="common">Penicillium decumbens</name>
    <dbReference type="NCBI Taxonomy" id="933388"/>
    <lineage>
        <taxon>Eukaryota</taxon>
        <taxon>Fungi</taxon>
        <taxon>Dikarya</taxon>
        <taxon>Ascomycota</taxon>
        <taxon>Pezizomycotina</taxon>
        <taxon>Eurotiomycetes</taxon>
        <taxon>Eurotiomycetidae</taxon>
        <taxon>Eurotiales</taxon>
        <taxon>Aspergillaceae</taxon>
        <taxon>Penicillium</taxon>
    </lineage>
</organism>
<proteinExistence type="predicted"/>
<dbReference type="OrthoDB" id="2565191at2759"/>
<feature type="compositionally biased region" description="Basic and acidic residues" evidence="1">
    <location>
        <begin position="243"/>
        <end position="252"/>
    </location>
</feature>
<gene>
    <name evidence="2" type="ORF">PDE_05459</name>
</gene>
<dbReference type="STRING" id="933388.S8AW71"/>
<accession>S8AW71</accession>
<dbReference type="eggNOG" id="ENOG502S1BQ">
    <property type="taxonomic scope" value="Eukaryota"/>
</dbReference>
<dbReference type="Proteomes" id="UP000019376">
    <property type="component" value="Unassembled WGS sequence"/>
</dbReference>
<feature type="region of interest" description="Disordered" evidence="1">
    <location>
        <begin position="1"/>
        <end position="25"/>
    </location>
</feature>
<dbReference type="EMBL" id="KB644412">
    <property type="protein sequence ID" value="EPS30508.1"/>
    <property type="molecule type" value="Genomic_DNA"/>
</dbReference>
<dbReference type="AlphaFoldDB" id="S8AW71"/>